<dbReference type="Gene3D" id="2.40.10.10">
    <property type="entry name" value="Trypsin-like serine proteases"/>
    <property type="match status" value="1"/>
</dbReference>
<feature type="domain" description="Peptidase S1" evidence="5">
    <location>
        <begin position="51"/>
        <end position="291"/>
    </location>
</feature>
<dbReference type="Pfam" id="PF00089">
    <property type="entry name" value="Trypsin"/>
    <property type="match status" value="1"/>
</dbReference>
<feature type="region of interest" description="Disordered" evidence="3">
    <location>
        <begin position="299"/>
        <end position="335"/>
    </location>
</feature>
<dbReference type="InterPro" id="IPR043504">
    <property type="entry name" value="Peptidase_S1_PA_chymotrypsin"/>
</dbReference>
<feature type="compositionally biased region" description="Polar residues" evidence="3">
    <location>
        <begin position="299"/>
        <end position="319"/>
    </location>
</feature>
<reference evidence="6 7" key="1">
    <citation type="submission" date="2015-08" db="EMBL/GenBank/DDBJ databases">
        <authorList>
            <person name="Babu N.S."/>
            <person name="Beckwith C.J."/>
            <person name="Beseler K.G."/>
            <person name="Brison A."/>
            <person name="Carone J.V."/>
            <person name="Caskin T.P."/>
            <person name="Diamond M."/>
            <person name="Durham M.E."/>
            <person name="Foxe J.M."/>
            <person name="Go M."/>
            <person name="Henderson B.A."/>
            <person name="Jones I.B."/>
            <person name="McGettigan J.A."/>
            <person name="Micheletti S.J."/>
            <person name="Nasrallah M.E."/>
            <person name="Ortiz D."/>
            <person name="Piller C.R."/>
            <person name="Privatt S.R."/>
            <person name="Schneider S.L."/>
            <person name="Sharp S."/>
            <person name="Smith T.C."/>
            <person name="Stanton J.D."/>
            <person name="Ullery H.E."/>
            <person name="Wilson R.J."/>
            <person name="Serrano M.G."/>
            <person name="Buck G."/>
            <person name="Lee V."/>
            <person name="Wang Y."/>
            <person name="Carvalho R."/>
            <person name="Voegtly L."/>
            <person name="Shi R."/>
            <person name="Duckworth R."/>
            <person name="Johnson A."/>
            <person name="Loviza R."/>
            <person name="Walstead R."/>
            <person name="Shah Z."/>
            <person name="Kiflezghi M."/>
            <person name="Wade K."/>
            <person name="Ball S.L."/>
            <person name="Bradley K.W."/>
            <person name="Asai D.J."/>
            <person name="Bowman C.A."/>
            <person name="Russell D.A."/>
            <person name="Pope W.H."/>
            <person name="Jacobs-Sera D."/>
            <person name="Hendrix R.W."/>
            <person name="Hatfull G.F."/>
        </authorList>
    </citation>
    <scope>NUCLEOTIDE SEQUENCE [LARGE SCALE GENOMIC DNA]</scope>
    <source>
        <strain evidence="6 7">DSM 27648</strain>
    </source>
</reference>
<gene>
    <name evidence="6" type="ORF">AKJ09_10093</name>
</gene>
<dbReference type="AlphaFoldDB" id="A0A0K1QDB9"/>
<dbReference type="PANTHER" id="PTHR24276:SF98">
    <property type="entry name" value="FI18310P1-RELATED"/>
    <property type="match status" value="1"/>
</dbReference>
<dbReference type="PANTHER" id="PTHR24276">
    <property type="entry name" value="POLYSERASE-RELATED"/>
    <property type="match status" value="1"/>
</dbReference>
<evidence type="ECO:0000259" key="5">
    <source>
        <dbReference type="PROSITE" id="PS50240"/>
    </source>
</evidence>
<feature type="signal peptide" evidence="4">
    <location>
        <begin position="1"/>
        <end position="25"/>
    </location>
</feature>
<dbReference type="PROSITE" id="PS51257">
    <property type="entry name" value="PROKAR_LIPOPROTEIN"/>
    <property type="match status" value="1"/>
</dbReference>
<accession>A0A0K1QDB9</accession>
<proteinExistence type="inferred from homology"/>
<dbReference type="PRINTS" id="PR00722">
    <property type="entry name" value="CHYMOTRYPSIN"/>
</dbReference>
<dbReference type="STRING" id="1391654.AKJ09_10093"/>
<dbReference type="InterPro" id="IPR050430">
    <property type="entry name" value="Peptidase_S1"/>
</dbReference>
<evidence type="ECO:0000313" key="7">
    <source>
        <dbReference type="Proteomes" id="UP000064967"/>
    </source>
</evidence>
<dbReference type="Proteomes" id="UP000064967">
    <property type="component" value="Chromosome"/>
</dbReference>
<dbReference type="SUPFAM" id="SSF50494">
    <property type="entry name" value="Trypsin-like serine proteases"/>
    <property type="match status" value="1"/>
</dbReference>
<dbReference type="PROSITE" id="PS50240">
    <property type="entry name" value="TRYPSIN_DOM"/>
    <property type="match status" value="1"/>
</dbReference>
<dbReference type="RefSeq" id="WP_169928448.1">
    <property type="nucleotide sequence ID" value="NZ_CP012333.1"/>
</dbReference>
<evidence type="ECO:0000256" key="4">
    <source>
        <dbReference type="SAM" id="SignalP"/>
    </source>
</evidence>
<dbReference type="InterPro" id="IPR001254">
    <property type="entry name" value="Trypsin_dom"/>
</dbReference>
<keyword evidence="4" id="KW-0732">Signal</keyword>
<keyword evidence="2" id="KW-1015">Disulfide bond</keyword>
<name>A0A0K1QDB9_9BACT</name>
<dbReference type="GO" id="GO:0004252">
    <property type="term" value="F:serine-type endopeptidase activity"/>
    <property type="evidence" value="ECO:0007669"/>
    <property type="project" value="InterPro"/>
</dbReference>
<dbReference type="SMART" id="SM00020">
    <property type="entry name" value="Tryp_SPc"/>
    <property type="match status" value="1"/>
</dbReference>
<dbReference type="KEGG" id="llu:AKJ09_10093"/>
<dbReference type="InterPro" id="IPR001314">
    <property type="entry name" value="Peptidase_S1A"/>
</dbReference>
<sequence length="367" mass="37194">MGAFSRIVLSPAWCIAIALGSAACAAETGDGSDTNQPVEVSVAPSDSHLAIFGGVEDDDDTSLSGVVALRVGTGGTFELCSGALIAPNLVLTARHCVTKNVTTSVSCDENGRSANGKHISAEEDPTTIGVYTGATPSFGRKPEAKGRAIISPKGAYLCDSDIALVVLDQAVEGAKPLSVRLKSPAHPGETIRSVGYGQNDKDAPIGTRFRKTGVKVLAQGRGVSASSTPLGTHEFEVGRSICQGDSGGPAISEETQAIIGVVSRGSGCDDDFGHIYTTTAGFDDLFDEAFGIAGAAPTLETSDAESTNGSTRAQSTGPNLSGKADEASSSGSCAMATGGTNAKTASSFPALLLAAGAVLVARVRRRR</sequence>
<comment type="similarity">
    <text evidence="1">Belongs to the peptidase S1 family.</text>
</comment>
<evidence type="ECO:0000256" key="1">
    <source>
        <dbReference type="ARBA" id="ARBA00007664"/>
    </source>
</evidence>
<keyword evidence="7" id="KW-1185">Reference proteome</keyword>
<protein>
    <recommendedName>
        <fullName evidence="5">Peptidase S1 domain-containing protein</fullName>
    </recommendedName>
</protein>
<dbReference type="EMBL" id="CP012333">
    <property type="protein sequence ID" value="AKV03430.1"/>
    <property type="molecule type" value="Genomic_DNA"/>
</dbReference>
<dbReference type="InterPro" id="IPR009003">
    <property type="entry name" value="Peptidase_S1_PA"/>
</dbReference>
<evidence type="ECO:0000313" key="6">
    <source>
        <dbReference type="EMBL" id="AKV03430.1"/>
    </source>
</evidence>
<dbReference type="GO" id="GO:0006508">
    <property type="term" value="P:proteolysis"/>
    <property type="evidence" value="ECO:0007669"/>
    <property type="project" value="InterPro"/>
</dbReference>
<organism evidence="6 7">
    <name type="scientific">Labilithrix luteola</name>
    <dbReference type="NCBI Taxonomy" id="1391654"/>
    <lineage>
        <taxon>Bacteria</taxon>
        <taxon>Pseudomonadati</taxon>
        <taxon>Myxococcota</taxon>
        <taxon>Polyangia</taxon>
        <taxon>Polyangiales</taxon>
        <taxon>Labilitrichaceae</taxon>
        <taxon>Labilithrix</taxon>
    </lineage>
</organism>
<evidence type="ECO:0000256" key="2">
    <source>
        <dbReference type="ARBA" id="ARBA00023157"/>
    </source>
</evidence>
<feature type="chain" id="PRO_5005467263" description="Peptidase S1 domain-containing protein" evidence="4">
    <location>
        <begin position="26"/>
        <end position="367"/>
    </location>
</feature>
<evidence type="ECO:0000256" key="3">
    <source>
        <dbReference type="SAM" id="MobiDB-lite"/>
    </source>
</evidence>